<reference evidence="3 4" key="1">
    <citation type="submission" date="2017-08" db="EMBL/GenBank/DDBJ databases">
        <title>Infants hospitalized years apart are colonized by the same room-sourced microbial strains.</title>
        <authorList>
            <person name="Brooks B."/>
            <person name="Olm M.R."/>
            <person name="Firek B.A."/>
            <person name="Baker R."/>
            <person name="Thomas B.C."/>
            <person name="Morowitz M.J."/>
            <person name="Banfield J.F."/>
        </authorList>
    </citation>
    <scope>NUCLEOTIDE SEQUENCE [LARGE SCALE GENOMIC DNA]</scope>
    <source>
        <strain evidence="3">S2_005_001_R2_27</strain>
    </source>
</reference>
<dbReference type="AlphaFoldDB" id="A0A2W5QWI1"/>
<comment type="caution">
    <text evidence="3">The sequence shown here is derived from an EMBL/GenBank/DDBJ whole genome shotgun (WGS) entry which is preliminary data.</text>
</comment>
<dbReference type="Pfam" id="PF00857">
    <property type="entry name" value="Isochorismatase"/>
    <property type="match status" value="1"/>
</dbReference>
<dbReference type="InterPro" id="IPR036380">
    <property type="entry name" value="Isochorismatase-like_sf"/>
</dbReference>
<dbReference type="Gene3D" id="3.40.50.850">
    <property type="entry name" value="Isochorismatase-like"/>
    <property type="match status" value="1"/>
</dbReference>
<sequence>MAGTALLIIDLQNDYFPDGRFPLVGIEAAAVQAAGLLKAARAKGLPVVHVRHEEASTEAPFFVAGTEGAQIHPLMAPAAGEPVIVKNNVNAFLGTELDALLKQAGASDLVIVGAMSHMCVDAATRAALDLGYGVTLAHDAAATLDLSFGGVDVPAASVQAAMMAALEFAGATLRPAAEISGDWASQG</sequence>
<evidence type="ECO:0000256" key="1">
    <source>
        <dbReference type="ARBA" id="ARBA00022801"/>
    </source>
</evidence>
<organism evidence="3 4">
    <name type="scientific">Ancylobacter novellus</name>
    <name type="common">Thiobacillus novellus</name>
    <dbReference type="NCBI Taxonomy" id="921"/>
    <lineage>
        <taxon>Bacteria</taxon>
        <taxon>Pseudomonadati</taxon>
        <taxon>Pseudomonadota</taxon>
        <taxon>Alphaproteobacteria</taxon>
        <taxon>Hyphomicrobiales</taxon>
        <taxon>Xanthobacteraceae</taxon>
        <taxon>Ancylobacter</taxon>
    </lineage>
</organism>
<feature type="domain" description="Isochorismatase-like" evidence="2">
    <location>
        <begin position="4"/>
        <end position="145"/>
    </location>
</feature>
<dbReference type="InterPro" id="IPR050272">
    <property type="entry name" value="Isochorismatase-like_hydrls"/>
</dbReference>
<accession>A0A2W5QWI1</accession>
<dbReference type="InterPro" id="IPR000868">
    <property type="entry name" value="Isochorismatase-like_dom"/>
</dbReference>
<dbReference type="GO" id="GO:0016787">
    <property type="term" value="F:hydrolase activity"/>
    <property type="evidence" value="ECO:0007669"/>
    <property type="project" value="UniProtKB-KW"/>
</dbReference>
<dbReference type="EMBL" id="QFQD01000052">
    <property type="protein sequence ID" value="PZQ81094.1"/>
    <property type="molecule type" value="Genomic_DNA"/>
</dbReference>
<dbReference type="CDD" id="cd01014">
    <property type="entry name" value="nicotinamidase_related"/>
    <property type="match status" value="1"/>
</dbReference>
<evidence type="ECO:0000313" key="3">
    <source>
        <dbReference type="EMBL" id="PZQ81094.1"/>
    </source>
</evidence>
<dbReference type="SUPFAM" id="SSF52499">
    <property type="entry name" value="Isochorismatase-like hydrolases"/>
    <property type="match status" value="1"/>
</dbReference>
<proteinExistence type="predicted"/>
<name>A0A2W5QWI1_ANCNO</name>
<dbReference type="Proteomes" id="UP000248887">
    <property type="component" value="Unassembled WGS sequence"/>
</dbReference>
<keyword evidence="1 3" id="KW-0378">Hydrolase</keyword>
<protein>
    <submittedName>
        <fullName evidence="3">Cysteine hydrolase</fullName>
    </submittedName>
</protein>
<gene>
    <name evidence="3" type="ORF">DI549_15075</name>
</gene>
<evidence type="ECO:0000313" key="4">
    <source>
        <dbReference type="Proteomes" id="UP000248887"/>
    </source>
</evidence>
<dbReference type="PANTHER" id="PTHR43540:SF1">
    <property type="entry name" value="ISOCHORISMATASE HYDROLASE"/>
    <property type="match status" value="1"/>
</dbReference>
<evidence type="ECO:0000259" key="2">
    <source>
        <dbReference type="Pfam" id="PF00857"/>
    </source>
</evidence>
<dbReference type="PANTHER" id="PTHR43540">
    <property type="entry name" value="PEROXYUREIDOACRYLATE/UREIDOACRYLATE AMIDOHYDROLASE-RELATED"/>
    <property type="match status" value="1"/>
</dbReference>